<proteinExistence type="predicted"/>
<evidence type="ECO:0000256" key="1">
    <source>
        <dbReference type="SAM" id="MobiDB-lite"/>
    </source>
</evidence>
<accession>A0A182MML5</accession>
<dbReference type="EMBL" id="AXCM01003888">
    <property type="status" value="NOT_ANNOTATED_CDS"/>
    <property type="molecule type" value="Genomic_DNA"/>
</dbReference>
<name>A0A182MML5_9DIPT</name>
<evidence type="ECO:0000313" key="2">
    <source>
        <dbReference type="EnsemblMetazoa" id="ACUA021907-PA"/>
    </source>
</evidence>
<dbReference type="Proteomes" id="UP000075883">
    <property type="component" value="Unassembled WGS sequence"/>
</dbReference>
<dbReference type="VEuPathDB" id="VectorBase:ACUA021907"/>
<protein>
    <submittedName>
        <fullName evidence="2">Uncharacterized protein</fullName>
    </submittedName>
</protein>
<organism evidence="2 3">
    <name type="scientific">Anopheles culicifacies</name>
    <dbReference type="NCBI Taxonomy" id="139723"/>
    <lineage>
        <taxon>Eukaryota</taxon>
        <taxon>Metazoa</taxon>
        <taxon>Ecdysozoa</taxon>
        <taxon>Arthropoda</taxon>
        <taxon>Hexapoda</taxon>
        <taxon>Insecta</taxon>
        <taxon>Pterygota</taxon>
        <taxon>Neoptera</taxon>
        <taxon>Endopterygota</taxon>
        <taxon>Diptera</taxon>
        <taxon>Nematocera</taxon>
        <taxon>Culicoidea</taxon>
        <taxon>Culicidae</taxon>
        <taxon>Anophelinae</taxon>
        <taxon>Anopheles</taxon>
        <taxon>culicifacies species complex</taxon>
    </lineage>
</organism>
<dbReference type="AlphaFoldDB" id="A0A182MML5"/>
<evidence type="ECO:0000313" key="3">
    <source>
        <dbReference type="Proteomes" id="UP000075883"/>
    </source>
</evidence>
<reference evidence="3" key="1">
    <citation type="submission" date="2013-09" db="EMBL/GenBank/DDBJ databases">
        <title>The Genome Sequence of Anopheles culicifacies species A.</title>
        <authorList>
            <consortium name="The Broad Institute Genomics Platform"/>
            <person name="Neafsey D.E."/>
            <person name="Besansky N."/>
            <person name="Howell P."/>
            <person name="Walton C."/>
            <person name="Young S.K."/>
            <person name="Zeng Q."/>
            <person name="Gargeya S."/>
            <person name="Fitzgerald M."/>
            <person name="Haas B."/>
            <person name="Abouelleil A."/>
            <person name="Allen A.W."/>
            <person name="Alvarado L."/>
            <person name="Arachchi H.M."/>
            <person name="Berlin A.M."/>
            <person name="Chapman S.B."/>
            <person name="Gainer-Dewar J."/>
            <person name="Goldberg J."/>
            <person name="Griggs A."/>
            <person name="Gujja S."/>
            <person name="Hansen M."/>
            <person name="Howarth C."/>
            <person name="Imamovic A."/>
            <person name="Ireland A."/>
            <person name="Larimer J."/>
            <person name="McCowan C."/>
            <person name="Murphy C."/>
            <person name="Pearson M."/>
            <person name="Poon T.W."/>
            <person name="Priest M."/>
            <person name="Roberts A."/>
            <person name="Saif S."/>
            <person name="Shea T."/>
            <person name="Sisk P."/>
            <person name="Sykes S."/>
            <person name="Wortman J."/>
            <person name="Nusbaum C."/>
            <person name="Birren B."/>
        </authorList>
    </citation>
    <scope>NUCLEOTIDE SEQUENCE [LARGE SCALE GENOMIC DNA]</scope>
    <source>
        <strain evidence="3">A-37</strain>
    </source>
</reference>
<keyword evidence="3" id="KW-1185">Reference proteome</keyword>
<feature type="compositionally biased region" description="Low complexity" evidence="1">
    <location>
        <begin position="58"/>
        <end position="75"/>
    </location>
</feature>
<dbReference type="EnsemblMetazoa" id="ACUA021907-RA">
    <property type="protein sequence ID" value="ACUA021907-PA"/>
    <property type="gene ID" value="ACUA021907"/>
</dbReference>
<reference evidence="2" key="2">
    <citation type="submission" date="2020-05" db="UniProtKB">
        <authorList>
            <consortium name="EnsemblMetazoa"/>
        </authorList>
    </citation>
    <scope>IDENTIFICATION</scope>
    <source>
        <strain evidence="2">A-37</strain>
    </source>
</reference>
<sequence length="170" mass="18359">MRRGIFVRLDSPTNSCCSPNVTITVANHDRRCRSSRSSSAHRCNRDRSRGCRRSISNCSNNSSCTSSSSNSNTSNHVGSNRCTLGRKGRCSCVPNAIGQNDRFRVGGDETSSICGAIPVASAVLLLEDTRTTPTGCYPFGLKLSQAIPCYATTNAFRGKLTFPLATEWLV</sequence>
<feature type="region of interest" description="Disordered" evidence="1">
    <location>
        <begin position="58"/>
        <end position="79"/>
    </location>
</feature>